<dbReference type="InterPro" id="IPR000688">
    <property type="entry name" value="HypA/HybF"/>
</dbReference>
<dbReference type="InterPro" id="IPR020538">
    <property type="entry name" value="Hydgase_Ni_incorp_HypA/HybF_CS"/>
</dbReference>
<accession>A0ABT5QI95</accession>
<proteinExistence type="inferred from homology"/>
<dbReference type="RefSeq" id="WP_274140847.1">
    <property type="nucleotide sequence ID" value="NZ_JAJUBB010000003.1"/>
</dbReference>
<evidence type="ECO:0000256" key="1">
    <source>
        <dbReference type="ARBA" id="ARBA00010748"/>
    </source>
</evidence>
<evidence type="ECO:0000256" key="5">
    <source>
        <dbReference type="HAMAP-Rule" id="MF_00213"/>
    </source>
</evidence>
<dbReference type="NCBIfam" id="TIGR00100">
    <property type="entry name" value="hypA"/>
    <property type="match status" value="1"/>
</dbReference>
<dbReference type="Proteomes" id="UP001149821">
    <property type="component" value="Unassembled WGS sequence"/>
</dbReference>
<dbReference type="HAMAP" id="MF_00213">
    <property type="entry name" value="HypA_HybF"/>
    <property type="match status" value="1"/>
</dbReference>
<keyword evidence="3 5" id="KW-0479">Metal-binding</keyword>
<comment type="function">
    <text evidence="5">Involved in the maturation of [NiFe] hydrogenases. Required for nickel insertion into the metal center of the hydrogenase.</text>
</comment>
<name>A0ABT5QI95_9GAMM</name>
<evidence type="ECO:0000256" key="2">
    <source>
        <dbReference type="ARBA" id="ARBA00022596"/>
    </source>
</evidence>
<comment type="similarity">
    <text evidence="1 5">Belongs to the HypA/HybF family.</text>
</comment>
<keyword evidence="2 5" id="KW-0533">Nickel</keyword>
<evidence type="ECO:0000256" key="4">
    <source>
        <dbReference type="ARBA" id="ARBA00022833"/>
    </source>
</evidence>
<reference evidence="6" key="1">
    <citation type="submission" date="2021-12" db="EMBL/GenBank/DDBJ databases">
        <title>Enterovibrio ZSDZ35 sp. nov. and Enterovibrio ZSDZ42 sp. nov., isolated from coastal seawater in Qingdao.</title>
        <authorList>
            <person name="Zhang P."/>
        </authorList>
    </citation>
    <scope>NUCLEOTIDE SEQUENCE</scope>
    <source>
        <strain evidence="6">ZSDZ35</strain>
    </source>
</reference>
<dbReference type="PROSITE" id="PS01249">
    <property type="entry name" value="HYPA"/>
    <property type="match status" value="1"/>
</dbReference>
<gene>
    <name evidence="5 6" type="primary">hypA</name>
    <name evidence="6" type="ORF">LRP49_05765</name>
</gene>
<comment type="caution">
    <text evidence="6">The sequence shown here is derived from an EMBL/GenBank/DDBJ whole genome shotgun (WGS) entry which is preliminary data.</text>
</comment>
<keyword evidence="4 5" id="KW-0862">Zinc</keyword>
<evidence type="ECO:0000256" key="3">
    <source>
        <dbReference type="ARBA" id="ARBA00022723"/>
    </source>
</evidence>
<dbReference type="Gene3D" id="3.30.2320.80">
    <property type="match status" value="1"/>
</dbReference>
<feature type="binding site" evidence="5">
    <location>
        <position position="89"/>
    </location>
    <ligand>
        <name>Zn(2+)</name>
        <dbReference type="ChEBI" id="CHEBI:29105"/>
    </ligand>
</feature>
<evidence type="ECO:0000313" key="6">
    <source>
        <dbReference type="EMBL" id="MDD1780707.1"/>
    </source>
</evidence>
<dbReference type="PANTHER" id="PTHR34535:SF3">
    <property type="entry name" value="HYDROGENASE MATURATION FACTOR HYPA"/>
    <property type="match status" value="1"/>
</dbReference>
<protein>
    <recommendedName>
        <fullName evidence="5">Hydrogenase maturation factor HypA</fullName>
    </recommendedName>
</protein>
<dbReference type="Pfam" id="PF01155">
    <property type="entry name" value="HypA"/>
    <property type="match status" value="1"/>
</dbReference>
<feature type="binding site" evidence="5">
    <location>
        <position position="92"/>
    </location>
    <ligand>
        <name>Zn(2+)</name>
        <dbReference type="ChEBI" id="CHEBI:29105"/>
    </ligand>
</feature>
<keyword evidence="7" id="KW-1185">Reference proteome</keyword>
<organism evidence="6 7">
    <name type="scientific">Enterovibrio qingdaonensis</name>
    <dbReference type="NCBI Taxonomy" id="2899818"/>
    <lineage>
        <taxon>Bacteria</taxon>
        <taxon>Pseudomonadati</taxon>
        <taxon>Pseudomonadota</taxon>
        <taxon>Gammaproteobacteria</taxon>
        <taxon>Vibrionales</taxon>
        <taxon>Vibrionaceae</taxon>
        <taxon>Enterovibrio</taxon>
    </lineage>
</organism>
<feature type="binding site" evidence="5">
    <location>
        <position position="2"/>
    </location>
    <ligand>
        <name>Ni(2+)</name>
        <dbReference type="ChEBI" id="CHEBI:49786"/>
    </ligand>
</feature>
<dbReference type="EMBL" id="JAJUBB010000003">
    <property type="protein sequence ID" value="MDD1780707.1"/>
    <property type="molecule type" value="Genomic_DNA"/>
</dbReference>
<evidence type="ECO:0000313" key="7">
    <source>
        <dbReference type="Proteomes" id="UP001149821"/>
    </source>
</evidence>
<dbReference type="PIRSF" id="PIRSF004761">
    <property type="entry name" value="Hydrgn_mat_HypA"/>
    <property type="match status" value="1"/>
</dbReference>
<dbReference type="PANTHER" id="PTHR34535">
    <property type="entry name" value="HYDROGENASE MATURATION FACTOR HYPA"/>
    <property type="match status" value="1"/>
</dbReference>
<feature type="binding site" evidence="5">
    <location>
        <position position="73"/>
    </location>
    <ligand>
        <name>Zn(2+)</name>
        <dbReference type="ChEBI" id="CHEBI:29105"/>
    </ligand>
</feature>
<sequence length="113" mass="12514">MHELSICQSIVNTLKSHAEDHQFSRVLCLRLDIGQFAGVEVEALRFCFPVVALGTLAEEAELKINIVPAQGWCDNCQRTMTMQARYSPCMNCGSHGLTLSAGEDMRIAEVEVE</sequence>
<feature type="binding site" evidence="5">
    <location>
        <position position="76"/>
    </location>
    <ligand>
        <name>Zn(2+)</name>
        <dbReference type="ChEBI" id="CHEBI:29105"/>
    </ligand>
</feature>